<name>A0AAW6SXT0_9BACI</name>
<organism evidence="3 4">
    <name type="scientific">Heyndrickxia oleronia</name>
    <dbReference type="NCBI Taxonomy" id="38875"/>
    <lineage>
        <taxon>Bacteria</taxon>
        <taxon>Bacillati</taxon>
        <taxon>Bacillota</taxon>
        <taxon>Bacilli</taxon>
        <taxon>Bacillales</taxon>
        <taxon>Bacillaceae</taxon>
        <taxon>Heyndrickxia</taxon>
    </lineage>
</organism>
<dbReference type="Proteomes" id="UP001159179">
    <property type="component" value="Unassembled WGS sequence"/>
</dbReference>
<dbReference type="AlphaFoldDB" id="A0AAW6SXT0"/>
<dbReference type="EMBL" id="JAROYP010000006">
    <property type="protein sequence ID" value="MDH5161742.1"/>
    <property type="molecule type" value="Genomic_DNA"/>
</dbReference>
<evidence type="ECO:0000313" key="4">
    <source>
        <dbReference type="Proteomes" id="UP001159179"/>
    </source>
</evidence>
<sequence>MTIYEQIKLALNGRINEIVSPSELKRSLQELYGTNPDSVILSDYCYNRYNNGINFNQHLFEYINRSSYKYLGENYLYTGLIFQKPKGLKSETIVGEWVNGVKSLKKCSTSETISKEQILNLYNEYNKILRYEMNILNCKPTELRHLIGRIGEFICAIETNGKLSRHTNQHGFDVISNGRRISVKTTAQNSGFITINKNTFKDFDDLFVIQYTNDVFNILFYGPKELVEKFSRTYEGKYEVDIIRLKKHNLYEGMFFSY</sequence>
<evidence type="ECO:0000313" key="3">
    <source>
        <dbReference type="EMBL" id="MDH5161742.1"/>
    </source>
</evidence>
<proteinExistence type="predicted"/>
<gene>
    <name evidence="3" type="ORF">P5X88_12400</name>
</gene>
<feature type="domain" description="DUF6998" evidence="1">
    <location>
        <begin position="141"/>
        <end position="248"/>
    </location>
</feature>
<dbReference type="InterPro" id="IPR055649">
    <property type="entry name" value="DUF7225"/>
</dbReference>
<evidence type="ECO:0000259" key="2">
    <source>
        <dbReference type="Pfam" id="PF23870"/>
    </source>
</evidence>
<reference evidence="3" key="1">
    <citation type="submission" date="2023-03" db="EMBL/GenBank/DDBJ databases">
        <title>Bacterial isolates from washroom surfaces on a university campus.</title>
        <authorList>
            <person name="Holman D.B."/>
            <person name="Gzyl K.E."/>
            <person name="Taheri A.E."/>
        </authorList>
    </citation>
    <scope>NUCLEOTIDE SEQUENCE</scope>
    <source>
        <strain evidence="3">RD03</strain>
    </source>
</reference>
<dbReference type="Pfam" id="PF23870">
    <property type="entry name" value="DUF7225"/>
    <property type="match status" value="1"/>
</dbReference>
<evidence type="ECO:0000259" key="1">
    <source>
        <dbReference type="Pfam" id="PF22522"/>
    </source>
</evidence>
<dbReference type="Pfam" id="PF22522">
    <property type="entry name" value="DUF6998"/>
    <property type="match status" value="1"/>
</dbReference>
<protein>
    <submittedName>
        <fullName evidence="3">Uncharacterized protein</fullName>
    </submittedName>
</protein>
<accession>A0AAW6SXT0</accession>
<comment type="caution">
    <text evidence="3">The sequence shown here is derived from an EMBL/GenBank/DDBJ whole genome shotgun (WGS) entry which is preliminary data.</text>
</comment>
<dbReference type="RefSeq" id="WP_280616861.1">
    <property type="nucleotide sequence ID" value="NZ_JAROYP010000006.1"/>
</dbReference>
<dbReference type="InterPro" id="IPR054267">
    <property type="entry name" value="DUF6998"/>
</dbReference>
<feature type="domain" description="DUF7225" evidence="2">
    <location>
        <begin position="2"/>
        <end position="103"/>
    </location>
</feature>